<evidence type="ECO:0000313" key="1">
    <source>
        <dbReference type="EMBL" id="ABF78317.1"/>
    </source>
</evidence>
<sequence>MENQAMPERFDISVTLERSVSLAERQEIVFSLAKICTPFFDAFHEVSVLDFKTGSEVRKEWADGEGLAGWRAGEDELLFVYGAKSTQFTGARGCMRIEEREWGAQFSISLPLSADADSFRLESLLVDIKDYAAHQSPMFIVAAGWELDCDIDAGIDGMVKDALSDGSLCQWLATPAPIVPDRPNDWQETNESGGITCLKRKSVRWA</sequence>
<dbReference type="AlphaFoldDB" id="A0A0H2XVP5"/>
<gene>
    <name evidence="1" type="ordered locus">Bcen_3422</name>
</gene>
<name>A0A0H2XVP5_BURO1</name>
<protein>
    <submittedName>
        <fullName evidence="1">Uncharacterized protein</fullName>
    </submittedName>
</protein>
<proteinExistence type="predicted"/>
<accession>A0A0H2XVP5</accession>
<dbReference type="HOGENOM" id="CLU_1248684_0_0_4"/>
<reference evidence="1" key="1">
    <citation type="submission" date="2006-05" db="EMBL/GenBank/DDBJ databases">
        <title>Complete sequence of chromosome 2 of Burkholderia cenocepacia AU 1054.</title>
        <authorList>
            <consortium name="US DOE Joint Genome Institute"/>
            <person name="Copeland A."/>
            <person name="Lucas S."/>
            <person name="Lapidus A."/>
            <person name="Barry K."/>
            <person name="Detter J.C."/>
            <person name="Glavina del Rio T."/>
            <person name="Hammon N."/>
            <person name="Israni S."/>
            <person name="Dalin E."/>
            <person name="Tice H."/>
            <person name="Pitluck S."/>
            <person name="Chain P."/>
            <person name="Malfatti S."/>
            <person name="Shin M."/>
            <person name="Vergez L."/>
            <person name="Schmutz J."/>
            <person name="Larimer F."/>
            <person name="Land M."/>
            <person name="Hauser L."/>
            <person name="Kyrpides N."/>
            <person name="Lykidis A."/>
            <person name="LiPuma J.J."/>
            <person name="Konstantinidis K."/>
            <person name="Tiedje J.M."/>
            <person name="Richardson P."/>
        </authorList>
    </citation>
    <scope>NUCLEOTIDE SEQUENCE [LARGE SCALE GENOMIC DNA]</scope>
    <source>
        <strain evidence="1">AU 1054</strain>
    </source>
</reference>
<dbReference type="EMBL" id="CP000379">
    <property type="protein sequence ID" value="ABF78317.1"/>
    <property type="molecule type" value="Genomic_DNA"/>
</dbReference>
<organism evidence="1">
    <name type="scientific">Burkholderia orbicola (strain AU 1054)</name>
    <dbReference type="NCBI Taxonomy" id="331271"/>
    <lineage>
        <taxon>Bacteria</taxon>
        <taxon>Pseudomonadati</taxon>
        <taxon>Pseudomonadota</taxon>
        <taxon>Betaproteobacteria</taxon>
        <taxon>Burkholderiales</taxon>
        <taxon>Burkholderiaceae</taxon>
        <taxon>Burkholderia</taxon>
        <taxon>Burkholderia cepacia complex</taxon>
        <taxon>Burkholderia orbicola</taxon>
    </lineage>
</organism>